<accession>A0ABR1LC97</accession>
<feature type="compositionally biased region" description="Basic and acidic residues" evidence="1">
    <location>
        <begin position="98"/>
        <end position="108"/>
    </location>
</feature>
<gene>
    <name evidence="2" type="ORF">J3D65DRAFT_633523</name>
</gene>
<name>A0ABR1LC97_9PEZI</name>
<keyword evidence="3" id="KW-1185">Reference proteome</keyword>
<feature type="compositionally biased region" description="Basic and acidic residues" evidence="1">
    <location>
        <begin position="342"/>
        <end position="353"/>
    </location>
</feature>
<feature type="region of interest" description="Disordered" evidence="1">
    <location>
        <begin position="328"/>
        <end position="375"/>
    </location>
</feature>
<feature type="region of interest" description="Disordered" evidence="1">
    <location>
        <begin position="671"/>
        <end position="727"/>
    </location>
</feature>
<comment type="caution">
    <text evidence="2">The sequence shown here is derived from an EMBL/GenBank/DDBJ whole genome shotgun (WGS) entry which is preliminary data.</text>
</comment>
<dbReference type="GeneID" id="92034033"/>
<evidence type="ECO:0000256" key="1">
    <source>
        <dbReference type="SAM" id="MobiDB-lite"/>
    </source>
</evidence>
<sequence length="756" mass="86210">MLPLSHARLPTRWRLALATARRRGASATRATFSTTAATAFPIHPTTTRLQLQTSAALSQPLSPVSGSYRSFSHTARWQDLVYEKIKAKKAAKAKWKAIKDAKAQDKQKPKVPVSGPSEEGEPAKVEEPENPKQSEKDTPDKPKEPEKSDKSERLGRKPVPGPKLAAMKRKKVATDRHVADEGLEKLLLGVSSEPLLSPADVEKIEKAVLEEILAKKAKKQTKQQDMKKPVVKKPDIIPFGPFEDVIQPLALTLWGGKAEENQNAPKLRYTMNFLGPTCFWRVQIRSTRPKSENDMWKLLWKCTRPGYAPPSEKERAVWARDARKMLRRSQHERAGLPQKGQEIGDKESYRPEQGDGPTGKAPPLKAKENDPMEKAPPLEAVVQDLYKRQLARIAYEKASQQRELEARNRALQKLNKEGEDEDPPSLLPLSYTYQDPHKERLPFEKRNSMRHIDICGPIPPYVREKQDKKTYIWTDMGGNVLANTFELEKIYSTGMHDGVNVWVWRGEYVIREMQAFMCPGWRPRLERIKEEEKEIRNRVLGRKPPPPKSAFVLRNDKERYAQLKRKSHVLRQIDGGWKKILEIAEYEKSDKGFKLPPYGHDGKILFSEATPHPDRATIDAVWEPRIAVLRNADAIADYNAFLRRRMEAGILPAETTPKDSKAGEIVRGWTNPTKRKKSHPGDVAKKRKADERDQLRPMNFASLQNDGFWEEHTGEKPELSGRKGAVNGAKWKVRKWENKFKGNAEDFGEVEEDRSC</sequence>
<organism evidence="2 3">
    <name type="scientific">Phyllosticta citribraziliensis</name>
    <dbReference type="NCBI Taxonomy" id="989973"/>
    <lineage>
        <taxon>Eukaryota</taxon>
        <taxon>Fungi</taxon>
        <taxon>Dikarya</taxon>
        <taxon>Ascomycota</taxon>
        <taxon>Pezizomycotina</taxon>
        <taxon>Dothideomycetes</taxon>
        <taxon>Dothideomycetes incertae sedis</taxon>
        <taxon>Botryosphaeriales</taxon>
        <taxon>Phyllostictaceae</taxon>
        <taxon>Phyllosticta</taxon>
    </lineage>
</organism>
<feature type="region of interest" description="Disordered" evidence="1">
    <location>
        <begin position="98"/>
        <end position="175"/>
    </location>
</feature>
<dbReference type="Proteomes" id="UP001360953">
    <property type="component" value="Unassembled WGS sequence"/>
</dbReference>
<feature type="non-terminal residue" evidence="2">
    <location>
        <position position="756"/>
    </location>
</feature>
<feature type="compositionally biased region" description="Basic and acidic residues" evidence="1">
    <location>
        <begin position="679"/>
        <end position="695"/>
    </location>
</feature>
<feature type="compositionally biased region" description="Basic and acidic residues" evidence="1">
    <location>
        <begin position="709"/>
        <end position="721"/>
    </location>
</feature>
<evidence type="ECO:0000313" key="3">
    <source>
        <dbReference type="Proteomes" id="UP001360953"/>
    </source>
</evidence>
<dbReference type="EMBL" id="JBBPEH010000010">
    <property type="protein sequence ID" value="KAK7532855.1"/>
    <property type="molecule type" value="Genomic_DNA"/>
</dbReference>
<evidence type="ECO:0000313" key="2">
    <source>
        <dbReference type="EMBL" id="KAK7532855.1"/>
    </source>
</evidence>
<proteinExistence type="predicted"/>
<reference evidence="2 3" key="1">
    <citation type="submission" date="2024-04" db="EMBL/GenBank/DDBJ databases">
        <title>Phyllosticta paracitricarpa is synonymous to the EU quarantine fungus P. citricarpa based on phylogenomic analyses.</title>
        <authorList>
            <consortium name="Lawrence Berkeley National Laboratory"/>
            <person name="Van ingen-buijs V.A."/>
            <person name="Van westerhoven A.C."/>
            <person name="Haridas S."/>
            <person name="Skiadas P."/>
            <person name="Martin F."/>
            <person name="Groenewald J.Z."/>
            <person name="Crous P.W."/>
            <person name="Seidl M.F."/>
        </authorList>
    </citation>
    <scope>NUCLEOTIDE SEQUENCE [LARGE SCALE GENOMIC DNA]</scope>
    <source>
        <strain evidence="2 3">CPC 17464</strain>
    </source>
</reference>
<protein>
    <submittedName>
        <fullName evidence="2">Uncharacterized protein</fullName>
    </submittedName>
</protein>
<feature type="compositionally biased region" description="Basic and acidic residues" evidence="1">
    <location>
        <begin position="121"/>
        <end position="155"/>
    </location>
</feature>
<dbReference type="RefSeq" id="XP_066652248.1">
    <property type="nucleotide sequence ID" value="XM_066801127.1"/>
</dbReference>